<protein>
    <recommendedName>
        <fullName evidence="7">RNA polymerase sigma factor</fullName>
    </recommendedName>
</protein>
<dbReference type="NCBIfam" id="NF004471">
    <property type="entry name" value="PRK05803.1"/>
    <property type="match status" value="1"/>
</dbReference>
<dbReference type="Gene3D" id="1.20.120.1810">
    <property type="match status" value="1"/>
</dbReference>
<evidence type="ECO:0000256" key="1">
    <source>
        <dbReference type="ARBA" id="ARBA00007788"/>
    </source>
</evidence>
<evidence type="ECO:0000256" key="4">
    <source>
        <dbReference type="ARBA" id="ARBA00023082"/>
    </source>
</evidence>
<dbReference type="SUPFAM" id="SSF88659">
    <property type="entry name" value="Sigma3 and sigma4 domains of RNA polymerase sigma factors"/>
    <property type="match status" value="1"/>
</dbReference>
<evidence type="ECO:0000256" key="7">
    <source>
        <dbReference type="RuleBase" id="RU362124"/>
    </source>
</evidence>
<evidence type="ECO:0000313" key="10">
    <source>
        <dbReference type="Proteomes" id="UP000430508"/>
    </source>
</evidence>
<evidence type="ECO:0000313" key="9">
    <source>
        <dbReference type="EMBL" id="QHA00348.1"/>
    </source>
</evidence>
<dbReference type="CDD" id="cd06171">
    <property type="entry name" value="Sigma70_r4"/>
    <property type="match status" value="1"/>
</dbReference>
<keyword evidence="2" id="KW-0749">Sporulation</keyword>
<dbReference type="NCBIfam" id="TIGR02937">
    <property type="entry name" value="sigma70-ECF"/>
    <property type="match status" value="1"/>
</dbReference>
<evidence type="ECO:0000256" key="3">
    <source>
        <dbReference type="ARBA" id="ARBA00023015"/>
    </source>
</evidence>
<accession>A0A857DIA0</accession>
<evidence type="ECO:0000256" key="2">
    <source>
        <dbReference type="ARBA" id="ARBA00022969"/>
    </source>
</evidence>
<evidence type="ECO:0000256" key="5">
    <source>
        <dbReference type="ARBA" id="ARBA00023125"/>
    </source>
</evidence>
<dbReference type="PROSITE" id="PS00715">
    <property type="entry name" value="SIGMA70_1"/>
    <property type="match status" value="1"/>
</dbReference>
<dbReference type="RefSeq" id="WP_019225799.1">
    <property type="nucleotide sequence ID" value="NZ_CP046996.1"/>
</dbReference>
<dbReference type="Proteomes" id="UP000430508">
    <property type="component" value="Chromosome"/>
</dbReference>
<dbReference type="GO" id="GO:0030435">
    <property type="term" value="P:sporulation resulting in formation of a cellular spore"/>
    <property type="evidence" value="ECO:0007669"/>
    <property type="project" value="UniProtKB-KW"/>
</dbReference>
<dbReference type="InterPro" id="IPR013325">
    <property type="entry name" value="RNA_pol_sigma_r2"/>
</dbReference>
<comment type="function">
    <text evidence="7">Sigma factors are initiation factors that promote the attachment of RNA polymerase to specific initiation sites and are then released.</text>
</comment>
<dbReference type="PROSITE" id="PS00716">
    <property type="entry name" value="SIGMA70_2"/>
    <property type="match status" value="1"/>
</dbReference>
<dbReference type="InterPro" id="IPR013324">
    <property type="entry name" value="RNA_pol_sigma_r3/r4-like"/>
</dbReference>
<dbReference type="GO" id="GO:0006352">
    <property type="term" value="P:DNA-templated transcription initiation"/>
    <property type="evidence" value="ECO:0007669"/>
    <property type="project" value="InterPro"/>
</dbReference>
<dbReference type="AlphaFoldDB" id="A0A857DIA0"/>
<dbReference type="Pfam" id="PF04545">
    <property type="entry name" value="Sigma70_r4"/>
    <property type="match status" value="1"/>
</dbReference>
<evidence type="ECO:0000259" key="8">
    <source>
        <dbReference type="PROSITE" id="PS50943"/>
    </source>
</evidence>
<dbReference type="SUPFAM" id="SSF88946">
    <property type="entry name" value="Sigma2 domain of RNA polymerase sigma factors"/>
    <property type="match status" value="1"/>
</dbReference>
<dbReference type="GO" id="GO:0003677">
    <property type="term" value="F:DNA binding"/>
    <property type="evidence" value="ECO:0007669"/>
    <property type="project" value="UniProtKB-KW"/>
</dbReference>
<organism evidence="9 10">
    <name type="scientific">Dehalobacter restrictus</name>
    <dbReference type="NCBI Taxonomy" id="55583"/>
    <lineage>
        <taxon>Bacteria</taxon>
        <taxon>Bacillati</taxon>
        <taxon>Bacillota</taxon>
        <taxon>Clostridia</taxon>
        <taxon>Eubacteriales</taxon>
        <taxon>Desulfitobacteriaceae</taxon>
        <taxon>Dehalobacter</taxon>
    </lineage>
</organism>
<dbReference type="InterPro" id="IPR007630">
    <property type="entry name" value="RNA_pol_sigma70_r4"/>
</dbReference>
<dbReference type="PRINTS" id="PR00046">
    <property type="entry name" value="SIGMA70FCT"/>
</dbReference>
<dbReference type="Pfam" id="PF04542">
    <property type="entry name" value="Sigma70_r2"/>
    <property type="match status" value="1"/>
</dbReference>
<reference evidence="9 10" key="1">
    <citation type="submission" date="2019-12" db="EMBL/GenBank/DDBJ databases">
        <title>Sequence classification of anaerobic respiratory reductive dehalogenases: First we see many, then we see few.</title>
        <authorList>
            <person name="Molenda O."/>
            <person name="Puentes Jacome L.A."/>
            <person name="Cao X."/>
            <person name="Nesbo C.L."/>
            <person name="Tang S."/>
            <person name="Morson N."/>
            <person name="Patron J."/>
            <person name="Lomheim L."/>
            <person name="Wishart D.S."/>
            <person name="Edwards E.A."/>
        </authorList>
    </citation>
    <scope>NUCLEOTIDE SEQUENCE [LARGE SCALE GENOMIC DNA]</scope>
    <source>
        <strain evidence="9 10">12DCA</strain>
    </source>
</reference>
<dbReference type="PIRSF" id="PIRSF000770">
    <property type="entry name" value="RNA_pol_sigma-SigE/K"/>
    <property type="match status" value="1"/>
</dbReference>
<comment type="similarity">
    <text evidence="1 7">Belongs to the sigma-70 factor family.</text>
</comment>
<dbReference type="PROSITE" id="PS50943">
    <property type="entry name" value="HTH_CROC1"/>
    <property type="match status" value="1"/>
</dbReference>
<keyword evidence="5 7" id="KW-0238">DNA-binding</keyword>
<keyword evidence="4 7" id="KW-0731">Sigma factor</keyword>
<dbReference type="InterPro" id="IPR050813">
    <property type="entry name" value="Sigma-70_Factor"/>
</dbReference>
<keyword evidence="3 7" id="KW-0805">Transcription regulation</keyword>
<dbReference type="InterPro" id="IPR036388">
    <property type="entry name" value="WH-like_DNA-bd_sf"/>
</dbReference>
<sequence length="247" mass="27634">MIAEAFLVGLALSVIKGVTLLVSYINNNAFPQPLGEREEAEYLSILADYKNAGNFSNELVAENARNKLIEHNLRLVAHLVKKYDGTGADSDDLISIGTIGLIKGINTFNTEKGTRLATYAARCIENEILMYLRSLKKSRGEVSIYDPIGTDKEGNAINLIDVLGTDPDAISDQVESQFEQKVVLEKLKYLTGREQTVIKLRFGLMNTPKKTQREIAKLLGISRSYVSRIEKKAVQKLMEEMKDHREK</sequence>
<keyword evidence="6 7" id="KW-0804">Transcription</keyword>
<dbReference type="EMBL" id="CP046996">
    <property type="protein sequence ID" value="QHA00348.1"/>
    <property type="molecule type" value="Genomic_DNA"/>
</dbReference>
<dbReference type="InterPro" id="IPR001387">
    <property type="entry name" value="Cro/C1-type_HTH"/>
</dbReference>
<dbReference type="InterPro" id="IPR007627">
    <property type="entry name" value="RNA_pol_sigma70_r2"/>
</dbReference>
<feature type="domain" description="HTH cro/C1-type" evidence="8">
    <location>
        <begin position="209"/>
        <end position="231"/>
    </location>
</feature>
<dbReference type="InterPro" id="IPR000943">
    <property type="entry name" value="RNA_pol_sigma70"/>
</dbReference>
<dbReference type="PANTHER" id="PTHR30376:SF3">
    <property type="entry name" value="RNA POLYMERASE SIGMA FACTOR RPOH"/>
    <property type="match status" value="1"/>
</dbReference>
<dbReference type="NCBIfam" id="TIGR02846">
    <property type="entry name" value="spore_sigmaK"/>
    <property type="match status" value="1"/>
</dbReference>
<proteinExistence type="inferred from homology"/>
<dbReference type="PANTHER" id="PTHR30376">
    <property type="entry name" value="SIGMA FACTOR RPOH HEAT SHOCK RELATED"/>
    <property type="match status" value="1"/>
</dbReference>
<gene>
    <name evidence="9" type="primary">sigK</name>
    <name evidence="9" type="ORF">GQ588_06725</name>
</gene>
<name>A0A857DIA0_9FIRM</name>
<evidence type="ECO:0000256" key="6">
    <source>
        <dbReference type="ARBA" id="ARBA00023163"/>
    </source>
</evidence>
<dbReference type="InterPro" id="IPR014284">
    <property type="entry name" value="RNA_pol_sigma-70_dom"/>
</dbReference>
<dbReference type="GO" id="GO:0016987">
    <property type="term" value="F:sigma factor activity"/>
    <property type="evidence" value="ECO:0007669"/>
    <property type="project" value="UniProtKB-KW"/>
</dbReference>
<dbReference type="Gene3D" id="1.10.10.10">
    <property type="entry name" value="Winged helix-like DNA-binding domain superfamily/Winged helix DNA-binding domain"/>
    <property type="match status" value="1"/>
</dbReference>
<dbReference type="InterPro" id="IPR014209">
    <property type="entry name" value="RNA_pol_sigma-K"/>
</dbReference>